<evidence type="ECO:0000313" key="1">
    <source>
        <dbReference type="EMBL" id="RHX89552.1"/>
    </source>
</evidence>
<name>A0A396Z262_9LEPT</name>
<sequence>MVFHKSDSVNGKRLFRFKEHSFQFEFQKLRFLEIFLRFLHLRVVKRIIFRNPICLFLVHETLCSIAIGSKLDGTASSQLL</sequence>
<evidence type="ECO:0000313" key="2">
    <source>
        <dbReference type="Proteomes" id="UP000265798"/>
    </source>
</evidence>
<dbReference type="Proteomes" id="UP000265798">
    <property type="component" value="Unassembled WGS sequence"/>
</dbReference>
<proteinExistence type="predicted"/>
<dbReference type="AlphaFoldDB" id="A0A396Z262"/>
<comment type="caution">
    <text evidence="1">The sequence shown here is derived from an EMBL/GenBank/DDBJ whole genome shotgun (WGS) entry which is preliminary data.</text>
</comment>
<gene>
    <name evidence="1" type="ORF">DLM75_11255</name>
</gene>
<protein>
    <submittedName>
        <fullName evidence="1">Uncharacterized protein</fullName>
    </submittedName>
</protein>
<reference evidence="2" key="1">
    <citation type="submission" date="2018-05" db="EMBL/GenBank/DDBJ databases">
        <title>Leptospira yasudae sp. nov. and Leptospira stimsonii sp. nov., two pathogenic species of the genus Leptospira isolated from environmental sources.</title>
        <authorList>
            <person name="Casanovas-Massana A."/>
            <person name="Hamond C."/>
            <person name="Santos L.A."/>
            <person name="Hacker K.P."/>
            <person name="Balassiano I."/>
            <person name="Medeiros M.A."/>
            <person name="Reis M.G."/>
            <person name="Ko A.I."/>
            <person name="Wunder E.A."/>
        </authorList>
    </citation>
    <scope>NUCLEOTIDE SEQUENCE [LARGE SCALE GENOMIC DNA]</scope>
    <source>
        <strain evidence="2">Yale</strain>
    </source>
</reference>
<organism evidence="1 2">
    <name type="scientific">Leptospira stimsonii</name>
    <dbReference type="NCBI Taxonomy" id="2202203"/>
    <lineage>
        <taxon>Bacteria</taxon>
        <taxon>Pseudomonadati</taxon>
        <taxon>Spirochaetota</taxon>
        <taxon>Spirochaetia</taxon>
        <taxon>Leptospirales</taxon>
        <taxon>Leptospiraceae</taxon>
        <taxon>Leptospira</taxon>
    </lineage>
</organism>
<dbReference type="EMBL" id="QHCT01000003">
    <property type="protein sequence ID" value="RHX89552.1"/>
    <property type="molecule type" value="Genomic_DNA"/>
</dbReference>
<accession>A0A396Z262</accession>